<evidence type="ECO:0000313" key="3">
    <source>
        <dbReference type="EMBL" id="CAH2210901.1"/>
    </source>
</evidence>
<name>A0A8S4QJP1_9NEOP</name>
<sequence>MDQKPVEPQTSTLGADAGVAEPATDAHVEVLSDFSDTDGYSDDLLTSSRSETGMCHHTSTPEVTLHPKPKAGSSLLRIKAQLRMAAEANLETSVKQADEPVEQEKADLSAVSAMSEEQEESRNLNREIRESVNSGIHGLYEMVLRLDDSRSRHIADKEKARANYEHQLVRLQSRNSAALELMLRSHQEAQQKLLEEVKNTYREAESARWLVYEMEAQSKEQTKSLEKR</sequence>
<accession>A0A8S4QJP1</accession>
<feature type="compositionally biased region" description="Polar residues" evidence="2">
    <location>
        <begin position="44"/>
        <end position="62"/>
    </location>
</feature>
<evidence type="ECO:0000256" key="1">
    <source>
        <dbReference type="SAM" id="Coils"/>
    </source>
</evidence>
<protein>
    <submittedName>
        <fullName evidence="3">Jg7111 protein</fullName>
    </submittedName>
</protein>
<feature type="region of interest" description="Disordered" evidence="2">
    <location>
        <begin position="1"/>
        <end position="69"/>
    </location>
</feature>
<evidence type="ECO:0000256" key="2">
    <source>
        <dbReference type="SAM" id="MobiDB-lite"/>
    </source>
</evidence>
<proteinExistence type="predicted"/>
<keyword evidence="4" id="KW-1185">Reference proteome</keyword>
<comment type="caution">
    <text evidence="3">The sequence shown here is derived from an EMBL/GenBank/DDBJ whole genome shotgun (WGS) entry which is preliminary data.</text>
</comment>
<dbReference type="OrthoDB" id="10022108at2759"/>
<dbReference type="AlphaFoldDB" id="A0A8S4QJP1"/>
<evidence type="ECO:0000313" key="4">
    <source>
        <dbReference type="Proteomes" id="UP000838756"/>
    </source>
</evidence>
<gene>
    <name evidence="3" type="primary">jg7111</name>
    <name evidence="3" type="ORF">PAEG_LOCUS2758</name>
</gene>
<dbReference type="EMBL" id="CAKXAJ010008579">
    <property type="protein sequence ID" value="CAH2210901.1"/>
    <property type="molecule type" value="Genomic_DNA"/>
</dbReference>
<organism evidence="3 4">
    <name type="scientific">Pararge aegeria aegeria</name>
    <dbReference type="NCBI Taxonomy" id="348720"/>
    <lineage>
        <taxon>Eukaryota</taxon>
        <taxon>Metazoa</taxon>
        <taxon>Ecdysozoa</taxon>
        <taxon>Arthropoda</taxon>
        <taxon>Hexapoda</taxon>
        <taxon>Insecta</taxon>
        <taxon>Pterygota</taxon>
        <taxon>Neoptera</taxon>
        <taxon>Endopterygota</taxon>
        <taxon>Lepidoptera</taxon>
        <taxon>Glossata</taxon>
        <taxon>Ditrysia</taxon>
        <taxon>Papilionoidea</taxon>
        <taxon>Nymphalidae</taxon>
        <taxon>Satyrinae</taxon>
        <taxon>Satyrini</taxon>
        <taxon>Parargina</taxon>
        <taxon>Pararge</taxon>
    </lineage>
</organism>
<reference evidence="3" key="1">
    <citation type="submission" date="2022-03" db="EMBL/GenBank/DDBJ databases">
        <authorList>
            <person name="Lindestad O."/>
        </authorList>
    </citation>
    <scope>NUCLEOTIDE SEQUENCE</scope>
</reference>
<keyword evidence="1" id="KW-0175">Coiled coil</keyword>
<feature type="coiled-coil region" evidence="1">
    <location>
        <begin position="114"/>
        <end position="207"/>
    </location>
</feature>
<dbReference type="Proteomes" id="UP000838756">
    <property type="component" value="Unassembled WGS sequence"/>
</dbReference>